<accession>A0A920BUN4</accession>
<dbReference type="InterPro" id="IPR011528">
    <property type="entry name" value="NERD"/>
</dbReference>
<feature type="domain" description="NERD" evidence="1">
    <location>
        <begin position="37"/>
        <end position="148"/>
    </location>
</feature>
<evidence type="ECO:0000313" key="2">
    <source>
        <dbReference type="EMBL" id="GIN63199.1"/>
    </source>
</evidence>
<dbReference type="Pfam" id="PF08378">
    <property type="entry name" value="NERD"/>
    <property type="match status" value="1"/>
</dbReference>
<comment type="caution">
    <text evidence="2">The sequence shown here is derived from an EMBL/GenBank/DDBJ whole genome shotgun (WGS) entry which is preliminary data.</text>
</comment>
<organism evidence="2 3">
    <name type="scientific">Robertmurraya siralis</name>
    <dbReference type="NCBI Taxonomy" id="77777"/>
    <lineage>
        <taxon>Bacteria</taxon>
        <taxon>Bacillati</taxon>
        <taxon>Bacillota</taxon>
        <taxon>Bacilli</taxon>
        <taxon>Bacillales</taxon>
        <taxon>Bacillaceae</taxon>
        <taxon>Robertmurraya</taxon>
    </lineage>
</organism>
<dbReference type="Proteomes" id="UP000682111">
    <property type="component" value="Unassembled WGS sequence"/>
</dbReference>
<gene>
    <name evidence="2" type="ORF">J27TS8_31920</name>
</gene>
<name>A0A920BUN4_9BACI</name>
<proteinExistence type="predicted"/>
<dbReference type="EMBL" id="BORC01000005">
    <property type="protein sequence ID" value="GIN63199.1"/>
    <property type="molecule type" value="Genomic_DNA"/>
</dbReference>
<protein>
    <recommendedName>
        <fullName evidence="1">NERD domain-containing protein</fullName>
    </recommendedName>
</protein>
<sequence length="212" mass="25607">MLLKERTESEELLILRYLHRRMELSKNEKRHYFNLEKGFEGEKKFDSLLDDLQEERYIINDLLLEVHNSYFQIDTLIISQSTIYLIDIKNYEGDFYLNSDKLYSFISDNEYKNPIDQLRRCTTLLRQLLQTIDQPFPIESYLIFINPEFTLYQAQVDSPIIFPTQITRFIKELNHPRSRLNEKHKKLAETLLSLHHNKNPFLTLPKFQFEQL</sequence>
<evidence type="ECO:0000313" key="3">
    <source>
        <dbReference type="Proteomes" id="UP000682111"/>
    </source>
</evidence>
<dbReference type="PROSITE" id="PS50965">
    <property type="entry name" value="NERD"/>
    <property type="match status" value="1"/>
</dbReference>
<dbReference type="AlphaFoldDB" id="A0A920BUN4"/>
<dbReference type="RefSeq" id="WP_244988954.1">
    <property type="nucleotide sequence ID" value="NZ_BORC01000005.1"/>
</dbReference>
<keyword evidence="3" id="KW-1185">Reference proteome</keyword>
<reference evidence="2" key="1">
    <citation type="submission" date="2021-03" db="EMBL/GenBank/DDBJ databases">
        <title>Antimicrobial resistance genes in bacteria isolated from Japanese honey, and their potential for conferring macrolide and lincosamide resistance in the American foulbrood pathogen Paenibacillus larvae.</title>
        <authorList>
            <person name="Okamoto M."/>
            <person name="Kumagai M."/>
            <person name="Kanamori H."/>
            <person name="Takamatsu D."/>
        </authorList>
    </citation>
    <scope>NUCLEOTIDE SEQUENCE</scope>
    <source>
        <strain evidence="2">J27TS8</strain>
    </source>
</reference>
<evidence type="ECO:0000259" key="1">
    <source>
        <dbReference type="PROSITE" id="PS50965"/>
    </source>
</evidence>